<feature type="domain" description="OmpA-like" evidence="6">
    <location>
        <begin position="220"/>
        <end position="334"/>
    </location>
</feature>
<dbReference type="PANTHER" id="PTHR30329">
    <property type="entry name" value="STATOR ELEMENT OF FLAGELLAR MOTOR COMPLEX"/>
    <property type="match status" value="1"/>
</dbReference>
<dbReference type="CDD" id="cd07185">
    <property type="entry name" value="OmpA_C-like"/>
    <property type="match status" value="1"/>
</dbReference>
<dbReference type="RefSeq" id="WP_246224318.1">
    <property type="nucleotide sequence ID" value="NZ_AP022620.1"/>
</dbReference>
<dbReference type="InterPro" id="IPR050330">
    <property type="entry name" value="Bact_OuterMem_StrucFunc"/>
</dbReference>
<evidence type="ECO:0000256" key="2">
    <source>
        <dbReference type="ARBA" id="ARBA00023136"/>
    </source>
</evidence>
<evidence type="ECO:0000256" key="1">
    <source>
        <dbReference type="ARBA" id="ARBA00004442"/>
    </source>
</evidence>
<evidence type="ECO:0000256" key="3">
    <source>
        <dbReference type="ARBA" id="ARBA00023237"/>
    </source>
</evidence>
<dbReference type="PANTHER" id="PTHR30329:SF21">
    <property type="entry name" value="LIPOPROTEIN YIAD-RELATED"/>
    <property type="match status" value="1"/>
</dbReference>
<dbReference type="Gene3D" id="3.40.1520.20">
    <property type="match status" value="1"/>
</dbReference>
<dbReference type="Pfam" id="PF00691">
    <property type="entry name" value="OmpA"/>
    <property type="match status" value="1"/>
</dbReference>
<evidence type="ECO:0000256" key="4">
    <source>
        <dbReference type="PROSITE-ProRule" id="PRU00473"/>
    </source>
</evidence>
<sequence>MADSDDARVSATATQWRRESRFFRRSPGLGWLLGLLLIPLLLGLIGWGLLNKGPKVSVSTPSIGVTAPSLSVPSLNFAPLSIIRNGNDFTLSGDFPDLSIKTSLLDSLKAALGPGVNLIDKLDIKAGVSVPDFSGLGGLFKAAFDIPDFHFDLSGGTVTLTGTAPSAEVKAAVEAAAKAAWPNLTVVDNIVVALPSATGSATAPAPAPTAGAGGGCGSLQSDIAAALTAPINFQTDGYSLTSAAQQMLAGVAAKIKACPQAKIVVTGYTDNTGNDAINIPLSGARAKSVGDYLVSQGVSAGEVTTTGLGSASPIAGNDTEAGRAQNRRVEITVS</sequence>
<evidence type="ECO:0000259" key="6">
    <source>
        <dbReference type="PROSITE" id="PS51123"/>
    </source>
</evidence>
<keyword evidence="2 4" id="KW-0472">Membrane</keyword>
<gene>
    <name evidence="7" type="primary">arfA</name>
    <name evidence="7" type="ORF">MANY_30050</name>
</gene>
<proteinExistence type="predicted"/>
<dbReference type="InterPro" id="IPR006665">
    <property type="entry name" value="OmpA-like"/>
</dbReference>
<dbReference type="Pfam" id="PF21923">
    <property type="entry name" value="BON_like"/>
    <property type="match status" value="1"/>
</dbReference>
<dbReference type="InterPro" id="IPR036737">
    <property type="entry name" value="OmpA-like_sf"/>
</dbReference>
<organism evidence="7 8">
    <name type="scientific">Mycolicibacterium anyangense</name>
    <dbReference type="NCBI Taxonomy" id="1431246"/>
    <lineage>
        <taxon>Bacteria</taxon>
        <taxon>Bacillati</taxon>
        <taxon>Actinomycetota</taxon>
        <taxon>Actinomycetes</taxon>
        <taxon>Mycobacteriales</taxon>
        <taxon>Mycobacteriaceae</taxon>
        <taxon>Mycolicibacterium</taxon>
    </lineage>
</organism>
<dbReference type="InterPro" id="IPR054121">
    <property type="entry name" value="ArfA_BON-like"/>
</dbReference>
<dbReference type="AlphaFoldDB" id="A0A6N4WAY1"/>
<evidence type="ECO:0000313" key="7">
    <source>
        <dbReference type="EMBL" id="BBZ77668.1"/>
    </source>
</evidence>
<dbReference type="Proteomes" id="UP000467249">
    <property type="component" value="Chromosome"/>
</dbReference>
<dbReference type="Gene3D" id="3.30.1330.60">
    <property type="entry name" value="OmpA-like domain"/>
    <property type="match status" value="1"/>
</dbReference>
<keyword evidence="5" id="KW-0812">Transmembrane</keyword>
<dbReference type="SUPFAM" id="SSF103088">
    <property type="entry name" value="OmpA-like"/>
    <property type="match status" value="1"/>
</dbReference>
<keyword evidence="3" id="KW-0998">Cell outer membrane</keyword>
<dbReference type="PRINTS" id="PR01021">
    <property type="entry name" value="OMPADOMAIN"/>
</dbReference>
<reference evidence="7 8" key="1">
    <citation type="journal article" date="2019" name="Emerg. Microbes Infect.">
        <title>Comprehensive subspecies identification of 175 nontuberculous mycobacteria species based on 7547 genomic profiles.</title>
        <authorList>
            <person name="Matsumoto Y."/>
            <person name="Kinjo T."/>
            <person name="Motooka D."/>
            <person name="Nabeya D."/>
            <person name="Jung N."/>
            <person name="Uechi K."/>
            <person name="Horii T."/>
            <person name="Iida T."/>
            <person name="Fujita J."/>
            <person name="Nakamura S."/>
        </authorList>
    </citation>
    <scope>NUCLEOTIDE SEQUENCE [LARGE SCALE GENOMIC DNA]</scope>
    <source>
        <strain evidence="7 8">JCM 30275</strain>
    </source>
</reference>
<evidence type="ECO:0000256" key="5">
    <source>
        <dbReference type="SAM" id="Phobius"/>
    </source>
</evidence>
<feature type="transmembrane region" description="Helical" evidence="5">
    <location>
        <begin position="28"/>
        <end position="50"/>
    </location>
</feature>
<dbReference type="EMBL" id="AP022620">
    <property type="protein sequence ID" value="BBZ77668.1"/>
    <property type="molecule type" value="Genomic_DNA"/>
</dbReference>
<evidence type="ECO:0000313" key="8">
    <source>
        <dbReference type="Proteomes" id="UP000467249"/>
    </source>
</evidence>
<comment type="subcellular location">
    <subcellularLocation>
        <location evidence="1">Cell outer membrane</location>
    </subcellularLocation>
</comment>
<name>A0A6N4WAY1_9MYCO</name>
<keyword evidence="5" id="KW-1133">Transmembrane helix</keyword>
<dbReference type="PROSITE" id="PS51123">
    <property type="entry name" value="OMPA_2"/>
    <property type="match status" value="1"/>
</dbReference>
<dbReference type="InterPro" id="IPR006664">
    <property type="entry name" value="OMP_bac"/>
</dbReference>
<accession>A0A6N4WAY1</accession>
<dbReference type="KEGG" id="many:MANY_30050"/>
<keyword evidence="8" id="KW-1185">Reference proteome</keyword>
<dbReference type="GO" id="GO:0009279">
    <property type="term" value="C:cell outer membrane"/>
    <property type="evidence" value="ECO:0007669"/>
    <property type="project" value="UniProtKB-SubCell"/>
</dbReference>
<protein>
    <submittedName>
        <fullName evidence="7">Peptidoglycan-binding protein ArfA</fullName>
    </submittedName>
</protein>